<evidence type="ECO:0000313" key="4">
    <source>
        <dbReference type="Proteomes" id="UP001161247"/>
    </source>
</evidence>
<dbReference type="EMBL" id="OX459122">
    <property type="protein sequence ID" value="CAI9105558.1"/>
    <property type="molecule type" value="Genomic_DNA"/>
</dbReference>
<organism evidence="3 4">
    <name type="scientific">Oldenlandia corymbosa var. corymbosa</name>
    <dbReference type="NCBI Taxonomy" id="529605"/>
    <lineage>
        <taxon>Eukaryota</taxon>
        <taxon>Viridiplantae</taxon>
        <taxon>Streptophyta</taxon>
        <taxon>Embryophyta</taxon>
        <taxon>Tracheophyta</taxon>
        <taxon>Spermatophyta</taxon>
        <taxon>Magnoliopsida</taxon>
        <taxon>eudicotyledons</taxon>
        <taxon>Gunneridae</taxon>
        <taxon>Pentapetalae</taxon>
        <taxon>asterids</taxon>
        <taxon>lamiids</taxon>
        <taxon>Gentianales</taxon>
        <taxon>Rubiaceae</taxon>
        <taxon>Rubioideae</taxon>
        <taxon>Spermacoceae</taxon>
        <taxon>Hedyotis-Oldenlandia complex</taxon>
        <taxon>Oldenlandia</taxon>
    </lineage>
</organism>
<reference evidence="3" key="1">
    <citation type="submission" date="2023-03" db="EMBL/GenBank/DDBJ databases">
        <authorList>
            <person name="Julca I."/>
        </authorList>
    </citation>
    <scope>NUCLEOTIDE SEQUENCE</scope>
</reference>
<dbReference type="PANTHER" id="PTHR33178:SF4">
    <property type="entry name" value="EXPRESSED PROTEIN"/>
    <property type="match status" value="1"/>
</dbReference>
<accession>A0AAV1DD62</accession>
<dbReference type="PANTHER" id="PTHR33178">
    <property type="match status" value="1"/>
</dbReference>
<evidence type="ECO:0000259" key="2">
    <source>
        <dbReference type="PROSITE" id="PS51502"/>
    </source>
</evidence>
<dbReference type="InterPro" id="IPR013097">
    <property type="entry name" value="Dabb"/>
</dbReference>
<dbReference type="InterPro" id="IPR011008">
    <property type="entry name" value="Dimeric_a/b-barrel"/>
</dbReference>
<dbReference type="AlphaFoldDB" id="A0AAV1DD62"/>
<dbReference type="SUPFAM" id="SSF54909">
    <property type="entry name" value="Dimeric alpha+beta barrel"/>
    <property type="match status" value="1"/>
</dbReference>
<dbReference type="SMART" id="SM00886">
    <property type="entry name" value="Dabb"/>
    <property type="match status" value="1"/>
</dbReference>
<dbReference type="Proteomes" id="UP001161247">
    <property type="component" value="Chromosome 5"/>
</dbReference>
<name>A0AAV1DD62_OLDCO</name>
<feature type="domain" description="Stress-response A/B barrel" evidence="2">
    <location>
        <begin position="4"/>
        <end position="96"/>
    </location>
</feature>
<dbReference type="InterPro" id="IPR044662">
    <property type="entry name" value="HS1/DABB1-like"/>
</dbReference>
<sequence length="105" mass="11855">MTAFNHLAIVKFKEEVIVEDLLKGLEKLASEMDIVKSFVWGQDIESDDMLRQGFTHAFLMTFSSKEDFIAFATHPNHVEYSSTFSTAIEKAVILDFPVIAVKVPT</sequence>
<protein>
    <submittedName>
        <fullName evidence="3">OLC1v1004503C1</fullName>
    </submittedName>
</protein>
<dbReference type="PROSITE" id="PS51502">
    <property type="entry name" value="S_R_A_B_BARREL"/>
    <property type="match status" value="1"/>
</dbReference>
<gene>
    <name evidence="3" type="ORF">OLC1_LOCUS14230</name>
</gene>
<evidence type="ECO:0000256" key="1">
    <source>
        <dbReference type="ARBA" id="ARBA00011738"/>
    </source>
</evidence>
<dbReference type="Gene3D" id="3.30.70.100">
    <property type="match status" value="1"/>
</dbReference>
<dbReference type="Pfam" id="PF07876">
    <property type="entry name" value="Dabb"/>
    <property type="match status" value="1"/>
</dbReference>
<proteinExistence type="predicted"/>
<keyword evidence="4" id="KW-1185">Reference proteome</keyword>
<comment type="subunit">
    <text evidence="1">Homodimer.</text>
</comment>
<evidence type="ECO:0000313" key="3">
    <source>
        <dbReference type="EMBL" id="CAI9105558.1"/>
    </source>
</evidence>